<comment type="similarity">
    <text evidence="3">Belongs to the steroid 5-alpha reductase family.</text>
</comment>
<dbReference type="PROSITE" id="PS50244">
    <property type="entry name" value="S5A_REDUCTASE"/>
    <property type="match status" value="1"/>
</dbReference>
<evidence type="ECO:0000256" key="4">
    <source>
        <dbReference type="ARBA" id="ARBA00022692"/>
    </source>
</evidence>
<evidence type="ECO:0000256" key="10">
    <source>
        <dbReference type="ARBA" id="ARBA00023002"/>
    </source>
</evidence>
<reference evidence="15" key="2">
    <citation type="submission" date="2025-09" db="UniProtKB">
        <authorList>
            <consortium name="Ensembl"/>
        </authorList>
    </citation>
    <scope>IDENTIFICATION</scope>
</reference>
<evidence type="ECO:0000256" key="13">
    <source>
        <dbReference type="SAM" id="Phobius"/>
    </source>
</evidence>
<keyword evidence="10" id="KW-0560">Oxidoreductase</keyword>
<keyword evidence="11" id="KW-0443">Lipid metabolism</keyword>
<evidence type="ECO:0000256" key="11">
    <source>
        <dbReference type="ARBA" id="ARBA00023098"/>
    </source>
</evidence>
<keyword evidence="5" id="KW-0221">Differentiation</keyword>
<keyword evidence="9 13" id="KW-1133">Transmembrane helix</keyword>
<accession>S4RTG0</accession>
<evidence type="ECO:0000313" key="15">
    <source>
        <dbReference type="Ensembl" id="ENSPMAP00000008500.1"/>
    </source>
</evidence>
<name>S4RTG0_PETMA</name>
<keyword evidence="7" id="KW-0492">Microsome</keyword>
<organism evidence="15">
    <name type="scientific">Petromyzon marinus</name>
    <name type="common">Sea lamprey</name>
    <dbReference type="NCBI Taxonomy" id="7757"/>
    <lineage>
        <taxon>Eukaryota</taxon>
        <taxon>Metazoa</taxon>
        <taxon>Chordata</taxon>
        <taxon>Craniata</taxon>
        <taxon>Vertebrata</taxon>
        <taxon>Cyclostomata</taxon>
        <taxon>Hyperoartia</taxon>
        <taxon>Petromyzontiformes</taxon>
        <taxon>Petromyzontidae</taxon>
        <taxon>Petromyzon</taxon>
    </lineage>
</organism>
<evidence type="ECO:0000256" key="7">
    <source>
        <dbReference type="ARBA" id="ARBA00022848"/>
    </source>
</evidence>
<reference evidence="15" key="1">
    <citation type="submission" date="2025-08" db="UniProtKB">
        <authorList>
            <consortium name="Ensembl"/>
        </authorList>
    </citation>
    <scope>IDENTIFICATION</scope>
</reference>
<keyword evidence="8" id="KW-0521">NADP</keyword>
<dbReference type="Gene3D" id="1.20.120.1630">
    <property type="match status" value="1"/>
</dbReference>
<sequence>SSPWRFAPSMATCRAARCSRAPATPTAGSMTPASSQGWPFICRATSRLWSAASTTPREPPALPTAGRRAHHWCFSVNTIGLGAVLWLAGLLINLHSDHILRNLRKPGETGYKIPRGGMFEFVSGANFFGEMVEWLGFAIACCTLQAWAFSVFSITVIGPRSVHHHKWYLEKFEDYPKKRKAVIPFLY</sequence>
<feature type="transmembrane region" description="Helical" evidence="13">
    <location>
        <begin position="72"/>
        <end position="92"/>
    </location>
</feature>
<keyword evidence="12 13" id="KW-0472">Membrane</keyword>
<evidence type="ECO:0000256" key="2">
    <source>
        <dbReference type="ARBA" id="ARBA00004524"/>
    </source>
</evidence>
<evidence type="ECO:0000256" key="9">
    <source>
        <dbReference type="ARBA" id="ARBA00022989"/>
    </source>
</evidence>
<dbReference type="GO" id="GO:0030154">
    <property type="term" value="P:cell differentiation"/>
    <property type="evidence" value="ECO:0007669"/>
    <property type="project" value="UniProtKB-KW"/>
</dbReference>
<comment type="subcellular location">
    <subcellularLocation>
        <location evidence="1">Endoplasmic reticulum membrane</location>
        <topology evidence="1">Multi-pass membrane protein</topology>
    </subcellularLocation>
    <subcellularLocation>
        <location evidence="2">Microsome membrane</location>
    </subcellularLocation>
</comment>
<dbReference type="PANTHER" id="PTHR10556:SF57">
    <property type="entry name" value="3-OXO-5-ALPHA-STEROID 4-DEHYDROGENASE 1"/>
    <property type="match status" value="1"/>
</dbReference>
<dbReference type="AlphaFoldDB" id="S4RTG0"/>
<keyword evidence="4 13" id="KW-0812">Transmembrane</keyword>
<evidence type="ECO:0000256" key="1">
    <source>
        <dbReference type="ARBA" id="ARBA00004477"/>
    </source>
</evidence>
<dbReference type="InterPro" id="IPR001104">
    <property type="entry name" value="3-oxo-5_a-steroid_4-DH_C"/>
</dbReference>
<evidence type="ECO:0000256" key="6">
    <source>
        <dbReference type="ARBA" id="ARBA00022824"/>
    </source>
</evidence>
<dbReference type="Pfam" id="PF02544">
    <property type="entry name" value="Steroid_dh"/>
    <property type="match status" value="1"/>
</dbReference>
<keyword evidence="6" id="KW-0256">Endoplasmic reticulum</keyword>
<dbReference type="GO" id="GO:0005789">
    <property type="term" value="C:endoplasmic reticulum membrane"/>
    <property type="evidence" value="ECO:0007669"/>
    <property type="project" value="UniProtKB-SubCell"/>
</dbReference>
<dbReference type="InterPro" id="IPR039357">
    <property type="entry name" value="SRD5A/TECR"/>
</dbReference>
<evidence type="ECO:0000256" key="12">
    <source>
        <dbReference type="ARBA" id="ARBA00023136"/>
    </source>
</evidence>
<evidence type="ECO:0000259" key="14">
    <source>
        <dbReference type="Pfam" id="PF02544"/>
    </source>
</evidence>
<feature type="transmembrane region" description="Helical" evidence="13">
    <location>
        <begin position="134"/>
        <end position="157"/>
    </location>
</feature>
<dbReference type="GO" id="GO:0003865">
    <property type="term" value="F:3-oxo-5-alpha-steroid 4-dehydrogenase activity"/>
    <property type="evidence" value="ECO:0007669"/>
    <property type="project" value="TreeGrafter"/>
</dbReference>
<evidence type="ECO:0000256" key="3">
    <source>
        <dbReference type="ARBA" id="ARBA00007742"/>
    </source>
</evidence>
<proteinExistence type="inferred from homology"/>
<feature type="domain" description="3-oxo-5-alpha-steroid 4-dehydrogenase C-terminal" evidence="14">
    <location>
        <begin position="77"/>
        <end position="187"/>
    </location>
</feature>
<dbReference type="GO" id="GO:0006694">
    <property type="term" value="P:steroid biosynthetic process"/>
    <property type="evidence" value="ECO:0007669"/>
    <property type="project" value="TreeGrafter"/>
</dbReference>
<dbReference type="GeneTree" id="ENSGT00950000182886"/>
<evidence type="ECO:0000256" key="5">
    <source>
        <dbReference type="ARBA" id="ARBA00022782"/>
    </source>
</evidence>
<evidence type="ECO:0000256" key="8">
    <source>
        <dbReference type="ARBA" id="ARBA00022857"/>
    </source>
</evidence>
<dbReference type="Ensembl" id="ENSPMAT00000008538.1">
    <property type="protein sequence ID" value="ENSPMAP00000008500.1"/>
    <property type="gene ID" value="ENSPMAG00000007730.1"/>
</dbReference>
<dbReference type="STRING" id="7757.ENSPMAP00000008500"/>
<protein>
    <recommendedName>
        <fullName evidence="14">3-oxo-5-alpha-steroid 4-dehydrogenase C-terminal domain-containing protein</fullName>
    </recommendedName>
</protein>
<dbReference type="PANTHER" id="PTHR10556">
    <property type="entry name" value="3-OXO-5-ALPHA-STEROID 4-DEHYDROGENASE"/>
    <property type="match status" value="1"/>
</dbReference>
<dbReference type="HOGENOM" id="CLU_065395_3_0_1"/>